<dbReference type="CDD" id="cd03192">
    <property type="entry name" value="GST_C_Sigma_like"/>
    <property type="match status" value="1"/>
</dbReference>
<comment type="caution">
    <text evidence="3">The sequence shown here is derived from an EMBL/GenBank/DDBJ whole genome shotgun (WGS) entry which is preliminary data.</text>
</comment>
<proteinExistence type="predicted"/>
<feature type="region of interest" description="Disordered" evidence="1">
    <location>
        <begin position="1"/>
        <end position="29"/>
    </location>
</feature>
<reference evidence="3" key="1">
    <citation type="submission" date="2020-12" db="EMBL/GenBank/DDBJ databases">
        <authorList>
            <person name="Iha C."/>
        </authorList>
    </citation>
    <scope>NUCLEOTIDE SEQUENCE</scope>
</reference>
<dbReference type="EMBL" id="CAJHUC010001217">
    <property type="protein sequence ID" value="CAD7700300.1"/>
    <property type="molecule type" value="Genomic_DNA"/>
</dbReference>
<dbReference type="SFLD" id="SFLDS00019">
    <property type="entry name" value="Glutathione_Transferase_(cytos"/>
    <property type="match status" value="1"/>
</dbReference>
<evidence type="ECO:0000313" key="4">
    <source>
        <dbReference type="Proteomes" id="UP000708148"/>
    </source>
</evidence>
<dbReference type="InterPro" id="IPR040079">
    <property type="entry name" value="Glutathione_S-Trfase"/>
</dbReference>
<feature type="region of interest" description="Disordered" evidence="1">
    <location>
        <begin position="222"/>
        <end position="259"/>
    </location>
</feature>
<organism evidence="3 4">
    <name type="scientific">Ostreobium quekettii</name>
    <dbReference type="NCBI Taxonomy" id="121088"/>
    <lineage>
        <taxon>Eukaryota</taxon>
        <taxon>Viridiplantae</taxon>
        <taxon>Chlorophyta</taxon>
        <taxon>core chlorophytes</taxon>
        <taxon>Ulvophyceae</taxon>
        <taxon>TCBD clade</taxon>
        <taxon>Bryopsidales</taxon>
        <taxon>Ostreobineae</taxon>
        <taxon>Ostreobiaceae</taxon>
        <taxon>Ostreobium</taxon>
    </lineage>
</organism>
<dbReference type="PANTHER" id="PTHR11571">
    <property type="entry name" value="GLUTATHIONE S-TRANSFERASE"/>
    <property type="match status" value="1"/>
</dbReference>
<dbReference type="InterPro" id="IPR036282">
    <property type="entry name" value="Glutathione-S-Trfase_C_sf"/>
</dbReference>
<dbReference type="InterPro" id="IPR050213">
    <property type="entry name" value="GST_superfamily"/>
</dbReference>
<gene>
    <name evidence="3" type="ORF">OSTQU699_LOCUS5659</name>
</gene>
<protein>
    <recommendedName>
        <fullName evidence="2">GST N-terminal domain-containing protein</fullName>
    </recommendedName>
</protein>
<accession>A0A8S1J2A3</accession>
<dbReference type="Pfam" id="PF14497">
    <property type="entry name" value="GST_C_3"/>
    <property type="match status" value="1"/>
</dbReference>
<dbReference type="Gene3D" id="3.40.30.10">
    <property type="entry name" value="Glutaredoxin"/>
    <property type="match status" value="1"/>
</dbReference>
<dbReference type="FunFam" id="3.40.30.10:FF:000608">
    <property type="entry name" value="Glutathione S-Transferase"/>
    <property type="match status" value="1"/>
</dbReference>
<feature type="domain" description="GST N-terminal" evidence="2">
    <location>
        <begin position="34"/>
        <end position="111"/>
    </location>
</feature>
<dbReference type="Pfam" id="PF02798">
    <property type="entry name" value="GST_N"/>
    <property type="match status" value="1"/>
</dbReference>
<dbReference type="GO" id="GO:0004364">
    <property type="term" value="F:glutathione transferase activity"/>
    <property type="evidence" value="ECO:0007669"/>
    <property type="project" value="TreeGrafter"/>
</dbReference>
<evidence type="ECO:0000256" key="1">
    <source>
        <dbReference type="SAM" id="MobiDB-lite"/>
    </source>
</evidence>
<dbReference type="OrthoDB" id="414243at2759"/>
<evidence type="ECO:0000259" key="2">
    <source>
        <dbReference type="PROSITE" id="PS50404"/>
    </source>
</evidence>
<dbReference type="CDD" id="cd03039">
    <property type="entry name" value="GST_N_Sigma_like"/>
    <property type="match status" value="1"/>
</dbReference>
<dbReference type="PANTHER" id="PTHR11571:SF252">
    <property type="entry name" value="GLUTATHIONE S-TRANSFERASE"/>
    <property type="match status" value="1"/>
</dbReference>
<dbReference type="SUPFAM" id="SSF52833">
    <property type="entry name" value="Thioredoxin-like"/>
    <property type="match status" value="1"/>
</dbReference>
<dbReference type="Gene3D" id="1.20.1050.10">
    <property type="match status" value="1"/>
</dbReference>
<dbReference type="PROSITE" id="PS50404">
    <property type="entry name" value="GST_NTER"/>
    <property type="match status" value="1"/>
</dbReference>
<keyword evidence="4" id="KW-1185">Reference proteome</keyword>
<dbReference type="GO" id="GO:0006749">
    <property type="term" value="P:glutathione metabolic process"/>
    <property type="evidence" value="ECO:0007669"/>
    <property type="project" value="TreeGrafter"/>
</dbReference>
<sequence length="259" mass="28517">MLRGVTVVTGPRPCKARQPPTRCGAANTGGPTAPKLRLTFFDFKSFVEPVRLAFHMGGIEFEDVRVTFEEFAAMRDSLPFGQVPILEVDGLVVSQTLAHLRYAGRLAGLYPEDPVAAMLVDECLYVVTDVEAALVPTMRMRDAAAQEEKMALRKELAEETLPRWCSMIENRMASNGWSHAAGDELNVADLFVYTLGLWMRKGVLDGIPTTILDGYPKLWRRGQGGSQPEGRGLERTALKPRSRGSWFGSGRGSMSGLVR</sequence>
<dbReference type="SUPFAM" id="SSF47616">
    <property type="entry name" value="GST C-terminal domain-like"/>
    <property type="match status" value="1"/>
</dbReference>
<name>A0A8S1J2A3_9CHLO</name>
<dbReference type="InterPro" id="IPR004045">
    <property type="entry name" value="Glutathione_S-Trfase_N"/>
</dbReference>
<dbReference type="InterPro" id="IPR004046">
    <property type="entry name" value="GST_C"/>
</dbReference>
<dbReference type="InterPro" id="IPR036249">
    <property type="entry name" value="Thioredoxin-like_sf"/>
</dbReference>
<dbReference type="AlphaFoldDB" id="A0A8S1J2A3"/>
<dbReference type="Proteomes" id="UP000708148">
    <property type="component" value="Unassembled WGS sequence"/>
</dbReference>
<evidence type="ECO:0000313" key="3">
    <source>
        <dbReference type="EMBL" id="CAD7700300.1"/>
    </source>
</evidence>